<gene>
    <name evidence="3" type="ORF">SAMN02745118_02054</name>
</gene>
<feature type="domain" description="Nucleoside transporter/FeoB GTPase Gate" evidence="2">
    <location>
        <begin position="19"/>
        <end position="108"/>
    </location>
</feature>
<keyword evidence="1" id="KW-1133">Transmembrane helix</keyword>
<dbReference type="EMBL" id="FUWM01000017">
    <property type="protein sequence ID" value="SJZ86453.1"/>
    <property type="molecule type" value="Genomic_DNA"/>
</dbReference>
<dbReference type="RefSeq" id="WP_078810486.1">
    <property type="nucleotide sequence ID" value="NZ_FUWM01000017.1"/>
</dbReference>
<reference evidence="4" key="1">
    <citation type="submission" date="2017-02" db="EMBL/GenBank/DDBJ databases">
        <authorList>
            <person name="Varghese N."/>
            <person name="Submissions S."/>
        </authorList>
    </citation>
    <scope>NUCLEOTIDE SEQUENCE [LARGE SCALE GENOMIC DNA]</scope>
    <source>
        <strain evidence="4">ATCC BAA-73</strain>
    </source>
</reference>
<accession>A0A1T4P4L2</accession>
<dbReference type="OrthoDB" id="9779080at2"/>
<feature type="transmembrane region" description="Helical" evidence="1">
    <location>
        <begin position="123"/>
        <end position="144"/>
    </location>
</feature>
<feature type="transmembrane region" description="Helical" evidence="1">
    <location>
        <begin position="94"/>
        <end position="117"/>
    </location>
</feature>
<protein>
    <submittedName>
        <fullName evidence="3">Nucleoside recognition</fullName>
    </submittedName>
</protein>
<evidence type="ECO:0000256" key="1">
    <source>
        <dbReference type="SAM" id="Phobius"/>
    </source>
</evidence>
<proteinExistence type="predicted"/>
<keyword evidence="1" id="KW-0812">Transmembrane</keyword>
<feature type="transmembrane region" description="Helical" evidence="1">
    <location>
        <begin position="21"/>
        <end position="41"/>
    </location>
</feature>
<dbReference type="Pfam" id="PF07670">
    <property type="entry name" value="Gate"/>
    <property type="match status" value="1"/>
</dbReference>
<keyword evidence="1" id="KW-0472">Membrane</keyword>
<sequence>MPWNQIINEIITGSIGTIKKLILIIFPLMLSLEIGKDLGILDKVSDLFAPVVKIFKLPAEMSLPLLVGQIFGLAYGAGVIIQTVEDEQVPKGKLLIMAVFLIVCHAVVEDTLLFVAIGGNGAIILGTRLILAVVITYFYSRVAVEEEVVTRA</sequence>
<keyword evidence="4" id="KW-1185">Reference proteome</keyword>
<dbReference type="Proteomes" id="UP000190625">
    <property type="component" value="Unassembled WGS sequence"/>
</dbReference>
<dbReference type="STRING" id="142842.SAMN02745118_02054"/>
<feature type="transmembrane region" description="Helical" evidence="1">
    <location>
        <begin position="61"/>
        <end position="82"/>
    </location>
</feature>
<evidence type="ECO:0000313" key="3">
    <source>
        <dbReference type="EMBL" id="SJZ86453.1"/>
    </source>
</evidence>
<evidence type="ECO:0000313" key="4">
    <source>
        <dbReference type="Proteomes" id="UP000190625"/>
    </source>
</evidence>
<evidence type="ECO:0000259" key="2">
    <source>
        <dbReference type="Pfam" id="PF07670"/>
    </source>
</evidence>
<organism evidence="3 4">
    <name type="scientific">Selenihalanaerobacter shriftii</name>
    <dbReference type="NCBI Taxonomy" id="142842"/>
    <lineage>
        <taxon>Bacteria</taxon>
        <taxon>Bacillati</taxon>
        <taxon>Bacillota</taxon>
        <taxon>Clostridia</taxon>
        <taxon>Halanaerobiales</taxon>
        <taxon>Halobacteroidaceae</taxon>
        <taxon>Selenihalanaerobacter</taxon>
    </lineage>
</organism>
<dbReference type="AlphaFoldDB" id="A0A1T4P4L2"/>
<name>A0A1T4P4L2_9FIRM</name>
<dbReference type="InterPro" id="IPR011642">
    <property type="entry name" value="Gate_dom"/>
</dbReference>